<keyword evidence="1" id="KW-0472">Membrane</keyword>
<accession>A0A268ENJ3</accession>
<dbReference type="OrthoDB" id="9761531at2"/>
<evidence type="ECO:0000313" key="2">
    <source>
        <dbReference type="EMBL" id="PAD74684.1"/>
    </source>
</evidence>
<gene>
    <name evidence="2" type="ORF">CHH67_17350</name>
</gene>
<evidence type="ECO:0000313" key="3">
    <source>
        <dbReference type="Proteomes" id="UP000215596"/>
    </source>
</evidence>
<dbReference type="AlphaFoldDB" id="A0A268ENJ3"/>
<keyword evidence="1" id="KW-1133">Transmembrane helix</keyword>
<feature type="transmembrane region" description="Helical" evidence="1">
    <location>
        <begin position="7"/>
        <end position="27"/>
    </location>
</feature>
<evidence type="ECO:0000256" key="1">
    <source>
        <dbReference type="SAM" id="Phobius"/>
    </source>
</evidence>
<dbReference type="Proteomes" id="UP000215596">
    <property type="component" value="Unassembled WGS sequence"/>
</dbReference>
<protein>
    <submittedName>
        <fullName evidence="2">Uncharacterized protein</fullName>
    </submittedName>
</protein>
<sequence length="89" mass="10039">MKKYKKKIIILLVLIVVVSVIILLTLWQNTGRITKPEAVKINETTYQFTDGLNVSNMYLLLGSEKALLIDTGNGRQICPKQLARLPTCH</sequence>
<comment type="caution">
    <text evidence="2">The sequence shown here is derived from an EMBL/GenBank/DDBJ whole genome shotgun (WGS) entry which is preliminary data.</text>
</comment>
<dbReference type="RefSeq" id="WP_095266463.1">
    <property type="nucleotide sequence ID" value="NZ_NPBY01000053.1"/>
</dbReference>
<organism evidence="2 3">
    <name type="scientific">Paenibacillus campinasensis</name>
    <dbReference type="NCBI Taxonomy" id="66347"/>
    <lineage>
        <taxon>Bacteria</taxon>
        <taxon>Bacillati</taxon>
        <taxon>Bacillota</taxon>
        <taxon>Bacilli</taxon>
        <taxon>Bacillales</taxon>
        <taxon>Paenibacillaceae</taxon>
        <taxon>Paenibacillus</taxon>
    </lineage>
</organism>
<proteinExistence type="predicted"/>
<reference evidence="2 3" key="1">
    <citation type="submission" date="2017-07" db="EMBL/GenBank/DDBJ databases">
        <title>Isolation and whole genome analysis of endospore-forming bacteria from heroin.</title>
        <authorList>
            <person name="Kalinowski J."/>
            <person name="Ahrens B."/>
            <person name="Al-Dilaimi A."/>
            <person name="Winkler A."/>
            <person name="Wibberg D."/>
            <person name="Schleenbecker U."/>
            <person name="Ruckert C."/>
            <person name="Wolfel R."/>
            <person name="Grass G."/>
        </authorList>
    </citation>
    <scope>NUCLEOTIDE SEQUENCE [LARGE SCALE GENOMIC DNA]</scope>
    <source>
        <strain evidence="2 3">7537-G1</strain>
    </source>
</reference>
<dbReference type="SUPFAM" id="SSF56281">
    <property type="entry name" value="Metallo-hydrolase/oxidoreductase"/>
    <property type="match status" value="1"/>
</dbReference>
<keyword evidence="1" id="KW-0812">Transmembrane</keyword>
<dbReference type="EMBL" id="NPBY01000053">
    <property type="protein sequence ID" value="PAD74684.1"/>
    <property type="molecule type" value="Genomic_DNA"/>
</dbReference>
<name>A0A268ENJ3_9BACL</name>
<dbReference type="InterPro" id="IPR036866">
    <property type="entry name" value="RibonucZ/Hydroxyglut_hydro"/>
</dbReference>